<keyword evidence="4" id="KW-1185">Reference proteome</keyword>
<name>A0A9X0WFS2_9GAMM</name>
<evidence type="ECO:0000259" key="2">
    <source>
        <dbReference type="SMART" id="SM00382"/>
    </source>
</evidence>
<evidence type="ECO:0000313" key="3">
    <source>
        <dbReference type="EMBL" id="MBK1643891.1"/>
    </source>
</evidence>
<feature type="compositionally biased region" description="Acidic residues" evidence="1">
    <location>
        <begin position="637"/>
        <end position="649"/>
    </location>
</feature>
<dbReference type="InterPro" id="IPR052934">
    <property type="entry name" value="Methyl-DNA_Rec/Restrict_Enz"/>
</dbReference>
<evidence type="ECO:0000313" key="4">
    <source>
        <dbReference type="Proteomes" id="UP001138802"/>
    </source>
</evidence>
<dbReference type="GO" id="GO:0016887">
    <property type="term" value="F:ATP hydrolysis activity"/>
    <property type="evidence" value="ECO:0007669"/>
    <property type="project" value="InterPro"/>
</dbReference>
<protein>
    <recommendedName>
        <fullName evidence="2">AAA+ ATPase domain-containing protein</fullName>
    </recommendedName>
</protein>
<reference evidence="3 4" key="1">
    <citation type="journal article" date="2020" name="Microorganisms">
        <title>Osmotic Adaptation and Compatible Solute Biosynthesis of Phototrophic Bacteria as Revealed from Genome Analyses.</title>
        <authorList>
            <person name="Imhoff J.F."/>
            <person name="Rahn T."/>
            <person name="Kunzel S."/>
            <person name="Keller A."/>
            <person name="Neulinger S.C."/>
        </authorList>
    </citation>
    <scope>NUCLEOTIDE SEQUENCE [LARGE SCALE GENOMIC DNA]</scope>
    <source>
        <strain evidence="3 4">DSM 21303</strain>
    </source>
</reference>
<organism evidence="3 4">
    <name type="scientific">Thiocapsa imhoffii</name>
    <dbReference type="NCBI Taxonomy" id="382777"/>
    <lineage>
        <taxon>Bacteria</taxon>
        <taxon>Pseudomonadati</taxon>
        <taxon>Pseudomonadota</taxon>
        <taxon>Gammaproteobacteria</taxon>
        <taxon>Chromatiales</taxon>
        <taxon>Chromatiaceae</taxon>
        <taxon>Thiocapsa</taxon>
    </lineage>
</organism>
<dbReference type="AlphaFoldDB" id="A0A9X0WFS2"/>
<comment type="caution">
    <text evidence="3">The sequence shown here is derived from an EMBL/GenBank/DDBJ whole genome shotgun (WGS) entry which is preliminary data.</text>
</comment>
<dbReference type="Gene3D" id="3.40.50.300">
    <property type="entry name" value="P-loop containing nucleotide triphosphate hydrolases"/>
    <property type="match status" value="1"/>
</dbReference>
<feature type="domain" description="AAA+ ATPase" evidence="2">
    <location>
        <begin position="321"/>
        <end position="506"/>
    </location>
</feature>
<dbReference type="CDD" id="cd00009">
    <property type="entry name" value="AAA"/>
    <property type="match status" value="1"/>
</dbReference>
<dbReference type="PANTHER" id="PTHR37291:SF1">
    <property type="entry name" value="TYPE IV METHYL-DIRECTED RESTRICTION ENZYME ECOKMCRB SUBUNIT"/>
    <property type="match status" value="1"/>
</dbReference>
<evidence type="ECO:0000256" key="1">
    <source>
        <dbReference type="SAM" id="MobiDB-lite"/>
    </source>
</evidence>
<dbReference type="InterPro" id="IPR003593">
    <property type="entry name" value="AAA+_ATPase"/>
</dbReference>
<dbReference type="GO" id="GO:0005524">
    <property type="term" value="F:ATP binding"/>
    <property type="evidence" value="ECO:0007669"/>
    <property type="project" value="InterPro"/>
</dbReference>
<dbReference type="SMART" id="SM00382">
    <property type="entry name" value="AAA"/>
    <property type="match status" value="1"/>
</dbReference>
<dbReference type="InterPro" id="IPR027417">
    <property type="entry name" value="P-loop_NTPase"/>
</dbReference>
<dbReference type="Proteomes" id="UP001138802">
    <property type="component" value="Unassembled WGS sequence"/>
</dbReference>
<sequence>MLDTVEALRAFHGQAVEDIDPSAFQAVVESAAPRWHSSAWLHKYLHLNFPDLVTWNATQAWSEAELYSVGVVPTGAGLYAQDVQIIRFWNSLSALGELPVQMRYRVGKGLAPRDHWCLGLAGEVSAWKEMLAHEYLALGPTKVGSLAEAITLTKKRDIRTAVETAFTDAGLRPESQEAHNLTELVYRLKEGSLVALFSDASTVEAVGEVTGGYRFARGGDRPHRVPVRWYHNRSFETSVHVDVGRNLMILEPTHAAVADVEASLLINGIGPWPGFGTSGQDGSNLPSRHSLAVGSGTTGSDAEPFAPLEGIARHVVDMLERKRQVILYGPPGTGKTYHAERIALEIVARENFYCLPSQLSDRQRDAVYGRDGADRFIATCTFHPVYSYEDFIEGYRPDGEGFALDDGIFKQMVTKAQAQPRKRFVLIIDEINRGNIPKIFGELITLIEASKRGTTSSMLPLSKKPFSVPDNLLVIGTMNTADRSILLLDTALRRRFGFKELLPEPHLLRTGFIADTTLSTWLRALNRRIVEQLGRDGRNLQVGHAYLMPGGKPAATISRIGEIVRDELWPLLQEYCYEDPNKLANILAADKGGIYDRQSANLRFDLFDAGREDALAQALIAIVTPDDKKQDAILGEDVQDDEDAEEPLTDESGTA</sequence>
<dbReference type="Pfam" id="PF07728">
    <property type="entry name" value="AAA_5"/>
    <property type="match status" value="1"/>
</dbReference>
<dbReference type="InterPro" id="IPR011704">
    <property type="entry name" value="ATPase_dyneun-rel_AAA"/>
</dbReference>
<dbReference type="RefSeq" id="WP_200386699.1">
    <property type="nucleotide sequence ID" value="NZ_NRSD01000003.1"/>
</dbReference>
<feature type="region of interest" description="Disordered" evidence="1">
    <location>
        <begin position="631"/>
        <end position="655"/>
    </location>
</feature>
<dbReference type="EMBL" id="NRSD01000003">
    <property type="protein sequence ID" value="MBK1643891.1"/>
    <property type="molecule type" value="Genomic_DNA"/>
</dbReference>
<gene>
    <name evidence="3" type="ORF">CKO25_04285</name>
</gene>
<dbReference type="SUPFAM" id="SSF52540">
    <property type="entry name" value="P-loop containing nucleoside triphosphate hydrolases"/>
    <property type="match status" value="1"/>
</dbReference>
<proteinExistence type="predicted"/>
<dbReference type="PANTHER" id="PTHR37291">
    <property type="entry name" value="5-METHYLCYTOSINE-SPECIFIC RESTRICTION ENZYME B"/>
    <property type="match status" value="1"/>
</dbReference>
<accession>A0A9X0WFS2</accession>